<gene>
    <name evidence="4" type="primary">tolB</name>
    <name evidence="4" type="ORF">TTHT_2135</name>
</gene>
<protein>
    <submittedName>
        <fullName evidence="4">TolB protein</fullName>
    </submittedName>
</protein>
<dbReference type="InterPro" id="IPR007195">
    <property type="entry name" value="TolB_N"/>
</dbReference>
<feature type="chain" id="PRO_5032758798" evidence="2">
    <location>
        <begin position="19"/>
        <end position="417"/>
    </location>
</feature>
<feature type="domain" description="TolB N-terminal" evidence="3">
    <location>
        <begin position="23"/>
        <end position="105"/>
    </location>
</feature>
<dbReference type="Gene3D" id="2.120.10.30">
    <property type="entry name" value="TolB, C-terminal domain"/>
    <property type="match status" value="2"/>
</dbReference>
<dbReference type="GO" id="GO:0015031">
    <property type="term" value="P:protein transport"/>
    <property type="evidence" value="ECO:0007669"/>
    <property type="project" value="InterPro"/>
</dbReference>
<dbReference type="PANTHER" id="PTHR36842:SF1">
    <property type="entry name" value="PROTEIN TOLB"/>
    <property type="match status" value="1"/>
</dbReference>
<dbReference type="Pfam" id="PF04052">
    <property type="entry name" value="TolB_N"/>
    <property type="match status" value="1"/>
</dbReference>
<keyword evidence="5" id="KW-1185">Reference proteome</keyword>
<feature type="signal peptide" evidence="2">
    <location>
        <begin position="1"/>
        <end position="18"/>
    </location>
</feature>
<evidence type="ECO:0000313" key="4">
    <source>
        <dbReference type="EMBL" id="BBB33567.1"/>
    </source>
</evidence>
<dbReference type="SUPFAM" id="SSF69304">
    <property type="entry name" value="Tricorn protease N-terminal domain"/>
    <property type="match status" value="1"/>
</dbReference>
<evidence type="ECO:0000256" key="1">
    <source>
        <dbReference type="ARBA" id="ARBA00009820"/>
    </source>
</evidence>
<dbReference type="GO" id="GO:0042597">
    <property type="term" value="C:periplasmic space"/>
    <property type="evidence" value="ECO:0007669"/>
    <property type="project" value="InterPro"/>
</dbReference>
<sequence length="417" mass="47411">MKKIAFLLLFIFTLPAFCQQEFEINLSTKGYSLINIAVDRFKGNFEKREDMRQILIRDLKLSGIFSPIKDYAINLVTNEKENRCKKFLSIEAKILVEVEISMENNMLVLYGKVTDLESCKMIFKRQYKGSTDSQKELIHTFADDIVFAFTGTRGISNTKIAFVSDRTGHREVFIMDYNGDNIRQLTKLNSTTLFPAVSPDRKIIAFTSYRDNNPDLFLYFLGGKIKRIYHAEGIGSTPDFSPDGKLMVFSASKNGNTDIYLFHIDSGEIERLTKSPAIDTSPKFSPNGKAIVFTSDRYGSPQIYTMTVEGLNITKIRTVGTYNDQPCWSPDGKYIAYSSMKKGKFQIYLYVFATGENIQLTRDMGSCENPVFSPDSRRIAFQSNKTGKYQIYSMNINGSNVVKLTSKGNNTCPYWVK</sequence>
<dbReference type="Gene3D" id="2.120.10.60">
    <property type="entry name" value="Tricorn protease N-terminal domain"/>
    <property type="match status" value="1"/>
</dbReference>
<dbReference type="EMBL" id="AP017470">
    <property type="protein sequence ID" value="BBB33567.1"/>
    <property type="molecule type" value="Genomic_DNA"/>
</dbReference>
<dbReference type="Pfam" id="PF07676">
    <property type="entry name" value="PD40"/>
    <property type="match status" value="5"/>
</dbReference>
<dbReference type="InterPro" id="IPR011659">
    <property type="entry name" value="WD40"/>
</dbReference>
<organism evidence="4 5">
    <name type="scientific">Thermotomaculum hydrothermale</name>
    <dbReference type="NCBI Taxonomy" id="981385"/>
    <lineage>
        <taxon>Bacteria</taxon>
        <taxon>Pseudomonadati</taxon>
        <taxon>Acidobacteriota</taxon>
        <taxon>Holophagae</taxon>
        <taxon>Thermotomaculales</taxon>
        <taxon>Thermotomaculaceae</taxon>
        <taxon>Thermotomaculum</taxon>
    </lineage>
</organism>
<evidence type="ECO:0000256" key="2">
    <source>
        <dbReference type="SAM" id="SignalP"/>
    </source>
</evidence>
<dbReference type="Gene3D" id="2.130.10.10">
    <property type="entry name" value="YVTN repeat-like/Quinoprotein amine dehydrogenase"/>
    <property type="match status" value="1"/>
</dbReference>
<accession>A0A7R6PVT9</accession>
<dbReference type="RefSeq" id="WP_201327878.1">
    <property type="nucleotide sequence ID" value="NZ_AP017470.1"/>
</dbReference>
<proteinExistence type="inferred from homology"/>
<dbReference type="Proteomes" id="UP000595564">
    <property type="component" value="Chromosome"/>
</dbReference>
<dbReference type="SUPFAM" id="SSF52964">
    <property type="entry name" value="TolB, N-terminal domain"/>
    <property type="match status" value="1"/>
</dbReference>
<comment type="similarity">
    <text evidence="1">Belongs to the TolB family.</text>
</comment>
<reference evidence="4 5" key="1">
    <citation type="journal article" date="2012" name="Extremophiles">
        <title>Thermotomaculum hydrothermale gen. nov., sp. nov., a novel heterotrophic thermophile within the phylum Acidobacteria from a deep-sea hydrothermal vent chimney in the Southern Okinawa Trough.</title>
        <authorList>
            <person name="Izumi H."/>
            <person name="Nunoura T."/>
            <person name="Miyazaki M."/>
            <person name="Mino S."/>
            <person name="Toki T."/>
            <person name="Takai K."/>
            <person name="Sako Y."/>
            <person name="Sawabe T."/>
            <person name="Nakagawa S."/>
        </authorList>
    </citation>
    <scope>NUCLEOTIDE SEQUENCE [LARGE SCALE GENOMIC DNA]</scope>
    <source>
        <strain evidence="4 5">AC55</strain>
    </source>
</reference>
<dbReference type="InterPro" id="IPR015943">
    <property type="entry name" value="WD40/YVTN_repeat-like_dom_sf"/>
</dbReference>
<name>A0A7R6PVT9_9BACT</name>
<dbReference type="InterPro" id="IPR011042">
    <property type="entry name" value="6-blade_b-propeller_TolB-like"/>
</dbReference>
<evidence type="ECO:0000313" key="5">
    <source>
        <dbReference type="Proteomes" id="UP000595564"/>
    </source>
</evidence>
<keyword evidence="2" id="KW-0732">Signal</keyword>
<evidence type="ECO:0000259" key="3">
    <source>
        <dbReference type="Pfam" id="PF04052"/>
    </source>
</evidence>
<dbReference type="PANTHER" id="PTHR36842">
    <property type="entry name" value="PROTEIN TOLB HOMOLOG"/>
    <property type="match status" value="1"/>
</dbReference>
<dbReference type="Gene3D" id="3.40.50.10070">
    <property type="entry name" value="TolB, N-terminal domain"/>
    <property type="match status" value="1"/>
</dbReference>
<dbReference type="KEGG" id="thyd:TTHT_2135"/>
<dbReference type="AlphaFoldDB" id="A0A7R6PVT9"/>